<dbReference type="InterPro" id="IPR036322">
    <property type="entry name" value="WD40_repeat_dom_sf"/>
</dbReference>
<dbReference type="InterPro" id="IPR027417">
    <property type="entry name" value="P-loop_NTPase"/>
</dbReference>
<dbReference type="SMART" id="SM00320">
    <property type="entry name" value="WD40"/>
    <property type="match status" value="13"/>
</dbReference>
<evidence type="ECO:0000256" key="1">
    <source>
        <dbReference type="ARBA" id="ARBA00022574"/>
    </source>
</evidence>
<comment type="caution">
    <text evidence="7">The sequence shown here is derived from an EMBL/GenBank/DDBJ whole genome shotgun (WGS) entry which is preliminary data.</text>
</comment>
<dbReference type="InterPro" id="IPR020472">
    <property type="entry name" value="WD40_PAC1"/>
</dbReference>
<dbReference type="InterPro" id="IPR019775">
    <property type="entry name" value="WD40_repeat_CS"/>
</dbReference>
<feature type="repeat" description="WD" evidence="3">
    <location>
        <begin position="1221"/>
        <end position="1252"/>
    </location>
</feature>
<dbReference type="PANTHER" id="PTHR19848">
    <property type="entry name" value="WD40 REPEAT PROTEIN"/>
    <property type="match status" value="1"/>
</dbReference>
<feature type="domain" description="Heterokaryon incompatibility" evidence="5">
    <location>
        <begin position="28"/>
        <end position="119"/>
    </location>
</feature>
<keyword evidence="8" id="KW-1185">Reference proteome</keyword>
<feature type="repeat" description="WD" evidence="3">
    <location>
        <begin position="848"/>
        <end position="889"/>
    </location>
</feature>
<feature type="transmembrane region" description="Helical" evidence="4">
    <location>
        <begin position="217"/>
        <end position="234"/>
    </location>
</feature>
<feature type="repeat" description="WD" evidence="3">
    <location>
        <begin position="1262"/>
        <end position="1303"/>
    </location>
</feature>
<evidence type="ECO:0000313" key="8">
    <source>
        <dbReference type="Proteomes" id="UP001286456"/>
    </source>
</evidence>
<evidence type="ECO:0000259" key="5">
    <source>
        <dbReference type="Pfam" id="PF06985"/>
    </source>
</evidence>
<feature type="repeat" description="WD" evidence="3">
    <location>
        <begin position="1347"/>
        <end position="1379"/>
    </location>
</feature>
<dbReference type="PRINTS" id="PR00320">
    <property type="entry name" value="GPROTEINBRPT"/>
</dbReference>
<protein>
    <submittedName>
        <fullName evidence="7">WD40-repeat-containing domain protein</fullName>
    </submittedName>
</protein>
<dbReference type="InterPro" id="IPR010730">
    <property type="entry name" value="HET"/>
</dbReference>
<dbReference type="InterPro" id="IPR015943">
    <property type="entry name" value="WD40/YVTN_repeat-like_dom_sf"/>
</dbReference>
<dbReference type="PROSITE" id="PS50082">
    <property type="entry name" value="WD_REPEATS_2"/>
    <property type="match status" value="13"/>
</dbReference>
<sequence>MRLLHANSNGSFELTRDLPEDKLSEYPYAILSHTWLSDDEKEVTFGDMTSGIAESKPDSFAKIKFCGEQAARHGLKYFWVDTCCIDKGNSSELQEAITSMFSWYQNAERCYTYLSDVSVAERPGTGIDTLDWEPAFRRSKWFTRGWTLQELLAPKSVELFSVEGIRLGDRRSLEQCIHEITGIPHRALQGEDLSNFSVADRQSWSEEKRTTKRKEDMAYCLFGILGVMIPIMYGEGANAVVRLRHEIDKQDEINQKLEESLSALPVASLAAFNSNNNQYKPTCLPGTRSELLRVIEEWADGDDDSCIYWLNGIAGTGKSTVAQTIAMTYHNRGSLGASFFFSRGGGDVGNATRLITTLARQLADAIPSTKRNICKAAMEQKEIATRSFQDQWDHLILRPLSKLKRHSPPSTVMIVMDALDECESQRDISILLKVMASARLLKNIRLRIFITSRPEMSIRYDVGKIPEAERKVFLLHEISPALVDKDLSLFFEDNLWTLRDRRNMKPSDWPGARIIKRLVEISCGLFIWASIACRYIYGGGIFANRRVDVLINGYRSGEGPEKQLDQIYTTVLHGAIQQDYNAEEKKVLYQVLRQVLGSIVVLSSPLSTESLAKLRDIDQSVIDQTLEDLHTIFIVPSQTSLPVRLHHPTFRDFLLNRDRCSDLNFWVDEKQAHEALAEGCIKIMSEQLKADMCSLKHPGALLKDVDQRHIEKCISPELQYACVYWVQHYQKSGKSVSDGDEVHVFLQKHYLHWLETITLMGKSSDMGAIIRLYHSILVPTENVRQVPWAKDVRRFFFAFQSIIKEAPLQTYCAALAFIPSNNELKQQFRHEMHPWIQDIRIAERIAKAKDEFNYVNDLAFTPDSKRVASGSNPPVVRLWDIATKRAVCQFEGPMDKISSVSISPDGATIAGGSDDFTVMAWDIRTRAVRYTLKAHSGWVNSVVFSPNGKLLMTASMDRTVAIWDALTGQELKRFDNQSSEVNSATFSPDSSLVATAAVDQMVRLWDISKRDTEVLRIKLDGHQGPINSVRFSPNGKCVVSGSDDMTIKIWDINTGTEFMTLNGHTRKVMAVTFSADASLIVSGSEDGTVRVWDAISGAQLHVLRGHTSGINAVVFSPNGRLLASGSFDDEVHLWDTKTWATLGELDEFDAETDNSSDTSAVPQQPLIYLAVPGDKIGGQKYSLLEKEEALDSISMPDSFDSRMWESVQLSQPPISVAPTKSRGHFSKVTCAVFSPSGGILASGSQDTTIKLWRRDGVEQRKLTGHSDSITHMAFSPDGQTLASASADHTVKLWSTETGALLHTLAGHSSAILGVLFSPDNQILASWSATDTSVLLWRTTTGATAARITGHTDTITDVAFSPDSTLVASASADTTVLLWDTITKTQQTLSGHGSSVISVAFSLDGDLLVSGSTDQYATIRLWNARTGALCDVIRSGAPRLNCVSVSPDKALLALCSSDETARLWDLNTRTAKGLLKAGVEIKRIAFSTANDTAKLRLLETDRGALDVSSFSVPSSSSGSSFLPKTPRADGLFVTKQWVTRDMENVLRLPEEYLATVVATSGEAVVMGHESGGLSFVYLRGREDDVMI</sequence>
<feature type="domain" description="Nephrocystin 3-like N-terminal" evidence="6">
    <location>
        <begin position="295"/>
        <end position="453"/>
    </location>
</feature>
<dbReference type="Gene3D" id="3.40.50.300">
    <property type="entry name" value="P-loop containing nucleotide triphosphate hydrolases"/>
    <property type="match status" value="1"/>
</dbReference>
<keyword evidence="4" id="KW-0812">Transmembrane</keyword>
<evidence type="ECO:0000256" key="4">
    <source>
        <dbReference type="SAM" id="Phobius"/>
    </source>
</evidence>
<feature type="repeat" description="WD" evidence="3">
    <location>
        <begin position="1388"/>
        <end position="1418"/>
    </location>
</feature>
<feature type="repeat" description="WD" evidence="3">
    <location>
        <begin position="890"/>
        <end position="931"/>
    </location>
</feature>
<dbReference type="PROSITE" id="PS50294">
    <property type="entry name" value="WD_REPEATS_REGION"/>
    <property type="match status" value="10"/>
</dbReference>
<reference evidence="7" key="1">
    <citation type="journal article" date="2023" name="Mol. Phylogenet. Evol.">
        <title>Genome-scale phylogeny and comparative genomics of the fungal order Sordariales.</title>
        <authorList>
            <person name="Hensen N."/>
            <person name="Bonometti L."/>
            <person name="Westerberg I."/>
            <person name="Brannstrom I.O."/>
            <person name="Guillou S."/>
            <person name="Cros-Aarteil S."/>
            <person name="Calhoun S."/>
            <person name="Haridas S."/>
            <person name="Kuo A."/>
            <person name="Mondo S."/>
            <person name="Pangilinan J."/>
            <person name="Riley R."/>
            <person name="LaButti K."/>
            <person name="Andreopoulos B."/>
            <person name="Lipzen A."/>
            <person name="Chen C."/>
            <person name="Yan M."/>
            <person name="Daum C."/>
            <person name="Ng V."/>
            <person name="Clum A."/>
            <person name="Steindorff A."/>
            <person name="Ohm R.A."/>
            <person name="Martin F."/>
            <person name="Silar P."/>
            <person name="Natvig D.O."/>
            <person name="Lalanne C."/>
            <person name="Gautier V."/>
            <person name="Ament-Velasquez S.L."/>
            <person name="Kruys A."/>
            <person name="Hutchinson M.I."/>
            <person name="Powell A.J."/>
            <person name="Barry K."/>
            <person name="Miller A.N."/>
            <person name="Grigoriev I.V."/>
            <person name="Debuchy R."/>
            <person name="Gladieux P."/>
            <person name="Hiltunen Thoren M."/>
            <person name="Johannesson H."/>
        </authorList>
    </citation>
    <scope>NUCLEOTIDE SEQUENCE</scope>
    <source>
        <strain evidence="7">SMH4131-1</strain>
    </source>
</reference>
<feature type="repeat" description="WD" evidence="3">
    <location>
        <begin position="974"/>
        <end position="1015"/>
    </location>
</feature>
<keyword evidence="2" id="KW-0677">Repeat</keyword>
<accession>A0AAE0IL87</accession>
<dbReference type="InterPro" id="IPR001680">
    <property type="entry name" value="WD40_rpt"/>
</dbReference>
<dbReference type="Pfam" id="PF06985">
    <property type="entry name" value="HET"/>
    <property type="match status" value="1"/>
</dbReference>
<dbReference type="Gene3D" id="2.130.10.10">
    <property type="entry name" value="YVTN repeat-like/Quinoprotein amine dehydrogenase"/>
    <property type="match status" value="5"/>
</dbReference>
<feature type="repeat" description="WD" evidence="3">
    <location>
        <begin position="1432"/>
        <end position="1467"/>
    </location>
</feature>
<name>A0AAE0IL87_9PEZI</name>
<proteinExistence type="predicted"/>
<dbReference type="SUPFAM" id="SSF52540">
    <property type="entry name" value="P-loop containing nucleoside triphosphate hydrolases"/>
    <property type="match status" value="1"/>
</dbReference>
<dbReference type="Proteomes" id="UP001286456">
    <property type="component" value="Unassembled WGS sequence"/>
</dbReference>
<dbReference type="Pfam" id="PF00400">
    <property type="entry name" value="WD40"/>
    <property type="match status" value="13"/>
</dbReference>
<dbReference type="PANTHER" id="PTHR19848:SF8">
    <property type="entry name" value="F-BOX AND WD REPEAT DOMAIN CONTAINING 7"/>
    <property type="match status" value="1"/>
</dbReference>
<reference evidence="7" key="2">
    <citation type="submission" date="2023-06" db="EMBL/GenBank/DDBJ databases">
        <authorList>
            <consortium name="Lawrence Berkeley National Laboratory"/>
            <person name="Haridas S."/>
            <person name="Hensen N."/>
            <person name="Bonometti L."/>
            <person name="Westerberg I."/>
            <person name="Brannstrom I.O."/>
            <person name="Guillou S."/>
            <person name="Cros-Aarteil S."/>
            <person name="Calhoun S."/>
            <person name="Kuo A."/>
            <person name="Mondo S."/>
            <person name="Pangilinan J."/>
            <person name="Riley R."/>
            <person name="Labutti K."/>
            <person name="Andreopoulos B."/>
            <person name="Lipzen A."/>
            <person name="Chen C."/>
            <person name="Yanf M."/>
            <person name="Daum C."/>
            <person name="Ng V."/>
            <person name="Clum A."/>
            <person name="Steindorff A."/>
            <person name="Ohm R."/>
            <person name="Martin F."/>
            <person name="Silar P."/>
            <person name="Natvig D."/>
            <person name="Lalanne C."/>
            <person name="Gautier V."/>
            <person name="Ament-Velasquez S.L."/>
            <person name="Kruys A."/>
            <person name="Hutchinson M.I."/>
            <person name="Powell A.J."/>
            <person name="Barry K."/>
            <person name="Miller A.N."/>
            <person name="Grigoriev I.V."/>
            <person name="Debuchy R."/>
            <person name="Gladieux P."/>
            <person name="Thoren M.H."/>
            <person name="Johannesson H."/>
        </authorList>
    </citation>
    <scope>NUCLEOTIDE SEQUENCE</scope>
    <source>
        <strain evidence="7">SMH4131-1</strain>
    </source>
</reference>
<dbReference type="PROSITE" id="PS00678">
    <property type="entry name" value="WD_REPEATS_1"/>
    <property type="match status" value="5"/>
</dbReference>
<feature type="repeat" description="WD" evidence="3">
    <location>
        <begin position="1019"/>
        <end position="1060"/>
    </location>
</feature>
<feature type="repeat" description="WD" evidence="3">
    <location>
        <begin position="1304"/>
        <end position="1346"/>
    </location>
</feature>
<keyword evidence="4" id="KW-0472">Membrane</keyword>
<organism evidence="7 8">
    <name type="scientific">Cercophora scortea</name>
    <dbReference type="NCBI Taxonomy" id="314031"/>
    <lineage>
        <taxon>Eukaryota</taxon>
        <taxon>Fungi</taxon>
        <taxon>Dikarya</taxon>
        <taxon>Ascomycota</taxon>
        <taxon>Pezizomycotina</taxon>
        <taxon>Sordariomycetes</taxon>
        <taxon>Sordariomycetidae</taxon>
        <taxon>Sordariales</taxon>
        <taxon>Lasiosphaeriaceae</taxon>
        <taxon>Cercophora</taxon>
    </lineage>
</organism>
<evidence type="ECO:0000256" key="3">
    <source>
        <dbReference type="PROSITE-ProRule" id="PRU00221"/>
    </source>
</evidence>
<dbReference type="Pfam" id="PF24883">
    <property type="entry name" value="NPHP3_N"/>
    <property type="match status" value="1"/>
</dbReference>
<keyword evidence="4" id="KW-1133">Transmembrane helix</keyword>
<dbReference type="SUPFAM" id="SSF50978">
    <property type="entry name" value="WD40 repeat-like"/>
    <property type="match status" value="2"/>
</dbReference>
<evidence type="ECO:0000313" key="7">
    <source>
        <dbReference type="EMBL" id="KAK3326978.1"/>
    </source>
</evidence>
<dbReference type="CDD" id="cd00200">
    <property type="entry name" value="WD40"/>
    <property type="match status" value="3"/>
</dbReference>
<dbReference type="EMBL" id="JAUEPO010000003">
    <property type="protein sequence ID" value="KAK3326978.1"/>
    <property type="molecule type" value="Genomic_DNA"/>
</dbReference>
<evidence type="ECO:0000256" key="2">
    <source>
        <dbReference type="ARBA" id="ARBA00022737"/>
    </source>
</evidence>
<keyword evidence="1 3" id="KW-0853">WD repeat</keyword>
<dbReference type="InterPro" id="IPR056884">
    <property type="entry name" value="NPHP3-like_N"/>
</dbReference>
<feature type="repeat" description="WD" evidence="3">
    <location>
        <begin position="932"/>
        <end position="973"/>
    </location>
</feature>
<feature type="repeat" description="WD" evidence="3">
    <location>
        <begin position="1103"/>
        <end position="1138"/>
    </location>
</feature>
<feature type="repeat" description="WD" evidence="3">
    <location>
        <begin position="1061"/>
        <end position="1102"/>
    </location>
</feature>
<evidence type="ECO:0000259" key="6">
    <source>
        <dbReference type="Pfam" id="PF24883"/>
    </source>
</evidence>
<gene>
    <name evidence="7" type="ORF">B0T19DRAFT_150107</name>
</gene>